<gene>
    <name evidence="7" type="ORF">CSPHI_03800</name>
</gene>
<dbReference type="PROSITE" id="PS50893">
    <property type="entry name" value="ABC_TRANSPORTER_2"/>
    <property type="match status" value="2"/>
</dbReference>
<evidence type="ECO:0000313" key="8">
    <source>
        <dbReference type="Proteomes" id="UP000185469"/>
    </source>
</evidence>
<dbReference type="PANTHER" id="PTHR43553">
    <property type="entry name" value="HEAVY METAL TRANSPORTER"/>
    <property type="match status" value="1"/>
</dbReference>
<dbReference type="InterPro" id="IPR050095">
    <property type="entry name" value="ECF_ABC_transporter_ATP-bd"/>
</dbReference>
<dbReference type="RefSeq" id="WP_075691560.1">
    <property type="nucleotide sequence ID" value="NZ_CP009248.1"/>
</dbReference>
<protein>
    <submittedName>
        <fullName evidence="7">ABC transporter ATP-binding protein</fullName>
    </submittedName>
</protein>
<evidence type="ECO:0000313" key="7">
    <source>
        <dbReference type="EMBL" id="APT90331.1"/>
    </source>
</evidence>
<dbReference type="AlphaFoldDB" id="A0A1L7CWZ0"/>
<evidence type="ECO:0000256" key="3">
    <source>
        <dbReference type="ARBA" id="ARBA00022741"/>
    </source>
</evidence>
<dbReference type="GO" id="GO:0016887">
    <property type="term" value="F:ATP hydrolysis activity"/>
    <property type="evidence" value="ECO:0007669"/>
    <property type="project" value="InterPro"/>
</dbReference>
<keyword evidence="8" id="KW-1185">Reference proteome</keyword>
<keyword evidence="3" id="KW-0547">Nucleotide-binding</keyword>
<name>A0A1L7CWZ0_9CORY</name>
<dbReference type="InterPro" id="IPR027417">
    <property type="entry name" value="P-loop_NTPase"/>
</dbReference>
<dbReference type="InterPro" id="IPR003593">
    <property type="entry name" value="AAA+_ATPase"/>
</dbReference>
<dbReference type="SUPFAM" id="SSF52540">
    <property type="entry name" value="P-loop containing nucleoside triphosphate hydrolases"/>
    <property type="match status" value="2"/>
</dbReference>
<dbReference type="PANTHER" id="PTHR43553:SF24">
    <property type="entry name" value="ENERGY-COUPLING FACTOR TRANSPORTER ATP-BINDING PROTEIN ECFA1"/>
    <property type="match status" value="1"/>
</dbReference>
<dbReference type="Gene3D" id="3.40.50.300">
    <property type="entry name" value="P-loop containing nucleotide triphosphate hydrolases"/>
    <property type="match status" value="2"/>
</dbReference>
<evidence type="ECO:0000256" key="1">
    <source>
        <dbReference type="ARBA" id="ARBA00005417"/>
    </source>
</evidence>
<dbReference type="EMBL" id="CP009248">
    <property type="protein sequence ID" value="APT90331.1"/>
    <property type="molecule type" value="Genomic_DNA"/>
</dbReference>
<evidence type="ECO:0000259" key="6">
    <source>
        <dbReference type="PROSITE" id="PS50893"/>
    </source>
</evidence>
<evidence type="ECO:0000256" key="2">
    <source>
        <dbReference type="ARBA" id="ARBA00022448"/>
    </source>
</evidence>
<comment type="similarity">
    <text evidence="1">Belongs to the ABC transporter superfamily.</text>
</comment>
<dbReference type="InterPro" id="IPR017871">
    <property type="entry name" value="ABC_transporter-like_CS"/>
</dbReference>
<evidence type="ECO:0000256" key="4">
    <source>
        <dbReference type="ARBA" id="ARBA00022840"/>
    </source>
</evidence>
<evidence type="ECO:0000256" key="5">
    <source>
        <dbReference type="SAM" id="MobiDB-lite"/>
    </source>
</evidence>
<dbReference type="InterPro" id="IPR015856">
    <property type="entry name" value="ABC_transpr_CbiO/EcfA_su"/>
</dbReference>
<proteinExistence type="inferred from homology"/>
<dbReference type="KEGG" id="csph:CSPHI_03800"/>
<dbReference type="GO" id="GO:0042626">
    <property type="term" value="F:ATPase-coupled transmembrane transporter activity"/>
    <property type="evidence" value="ECO:0007669"/>
    <property type="project" value="TreeGrafter"/>
</dbReference>
<dbReference type="CDD" id="cd03225">
    <property type="entry name" value="ABC_cobalt_CbiO_domain1"/>
    <property type="match status" value="2"/>
</dbReference>
<reference evidence="7 8" key="1">
    <citation type="submission" date="2014-08" db="EMBL/GenBank/DDBJ databases">
        <title>Complete genome sequence of Corynebacterium sphenisci CECT 5990(T) (=DSM 44792(T)), isolated from healthy wild penguins.</title>
        <authorList>
            <person name="Ruckert C."/>
            <person name="Albersmeier A."/>
            <person name="Winkler A."/>
            <person name="Kalinowski J."/>
        </authorList>
    </citation>
    <scope>NUCLEOTIDE SEQUENCE [LARGE SCALE GENOMIC DNA]</scope>
    <source>
        <strain evidence="7 8">DSM 44792</strain>
    </source>
</reference>
<dbReference type="Pfam" id="PF00005">
    <property type="entry name" value="ABC_tran"/>
    <property type="match status" value="2"/>
</dbReference>
<sequence>MSGPPAVAARGFGWRHAGRAAPVLREVDLTIEPGERVLVLGASGAGKSTLLAAIAGVLGGADEGEATGELRVFGAPADAARGEVGLVLQDPDSQVISARVADDVAFGAENLGVDRAEIGRRIGACLELVGLRLPGEHPTTRLSGGQKQRLALAGVLAMGARIIALDEPTANIDPAAVPALRDAVIRAADATGATLIVVEHRVAAWMDVVDRVIVVGAGGIDADGPPARVLAEHGDRLRAAGVWVPGPPPAIGAARPAPADAEAALVAEDLTVGHRVEGLAQPVRTGIDLAIPAGAATCVTGPNGVGKSTLALTLGGLLEPLGGRVLAAPGLAAGAAPRRRRGPWARRGRGTGPERRPGHWSSRALAGRIGTVFQAPEHQFVTGTVAEELRLSPRLLGLPERVAADRAEELLARLRLDHLAAANPFTLSGGEKRRLSVATVLACAPKVVLLDEPTFGQDRRTFAELAALLRELAEEGVAVVSITHDPLLVTALGDRVLDLAGVGRPAIGAAA</sequence>
<dbReference type="STRING" id="1437874.CSPHI_03800"/>
<dbReference type="OrthoDB" id="501320at2"/>
<feature type="domain" description="ABC transporter" evidence="6">
    <location>
        <begin position="7"/>
        <end position="242"/>
    </location>
</feature>
<accession>A0A1L7CWZ0</accession>
<dbReference type="Proteomes" id="UP000185469">
    <property type="component" value="Chromosome"/>
</dbReference>
<dbReference type="GO" id="GO:0043190">
    <property type="term" value="C:ATP-binding cassette (ABC) transporter complex"/>
    <property type="evidence" value="ECO:0007669"/>
    <property type="project" value="TreeGrafter"/>
</dbReference>
<dbReference type="SMART" id="SM00382">
    <property type="entry name" value="AAA"/>
    <property type="match status" value="2"/>
</dbReference>
<dbReference type="PROSITE" id="PS00211">
    <property type="entry name" value="ABC_TRANSPORTER_1"/>
    <property type="match status" value="2"/>
</dbReference>
<feature type="compositionally biased region" description="Basic residues" evidence="5">
    <location>
        <begin position="337"/>
        <end position="349"/>
    </location>
</feature>
<dbReference type="InterPro" id="IPR003439">
    <property type="entry name" value="ABC_transporter-like_ATP-bd"/>
</dbReference>
<keyword evidence="2" id="KW-0813">Transport</keyword>
<organism evidence="7 8">
    <name type="scientific">Corynebacterium sphenisci DSM 44792</name>
    <dbReference type="NCBI Taxonomy" id="1437874"/>
    <lineage>
        <taxon>Bacteria</taxon>
        <taxon>Bacillati</taxon>
        <taxon>Actinomycetota</taxon>
        <taxon>Actinomycetes</taxon>
        <taxon>Mycobacteriales</taxon>
        <taxon>Corynebacteriaceae</taxon>
        <taxon>Corynebacterium</taxon>
    </lineage>
</organism>
<keyword evidence="4 7" id="KW-0067">ATP-binding</keyword>
<dbReference type="GO" id="GO:0005524">
    <property type="term" value="F:ATP binding"/>
    <property type="evidence" value="ECO:0007669"/>
    <property type="project" value="UniProtKB-KW"/>
</dbReference>
<feature type="domain" description="ABC transporter" evidence="6">
    <location>
        <begin position="265"/>
        <end position="510"/>
    </location>
</feature>
<feature type="region of interest" description="Disordered" evidence="5">
    <location>
        <begin position="337"/>
        <end position="361"/>
    </location>
</feature>